<evidence type="ECO:0000313" key="2">
    <source>
        <dbReference type="Proteomes" id="UP001516061"/>
    </source>
</evidence>
<dbReference type="RefSeq" id="WP_173805458.1">
    <property type="nucleotide sequence ID" value="NZ_JABSNM010000008.1"/>
</dbReference>
<organism evidence="1 2">
    <name type="scientific">Sphaerotilus uruguayifluvii</name>
    <dbReference type="NCBI Taxonomy" id="2735897"/>
    <lineage>
        <taxon>Bacteria</taxon>
        <taxon>Pseudomonadati</taxon>
        <taxon>Pseudomonadota</taxon>
        <taxon>Betaproteobacteria</taxon>
        <taxon>Burkholderiales</taxon>
        <taxon>Sphaerotilaceae</taxon>
        <taxon>Sphaerotilus</taxon>
    </lineage>
</organism>
<accession>A0ABX2G2B5</accession>
<name>A0ABX2G2B5_9BURK</name>
<dbReference type="EMBL" id="JABSNM010000008">
    <property type="protein sequence ID" value="NRT56445.1"/>
    <property type="molecule type" value="Genomic_DNA"/>
</dbReference>
<proteinExistence type="predicted"/>
<sequence>MPHSIEIEIHASRSGAQDRAEYFDARGFQTTVDSYRDATWDKKLKEADAGKYPDVASQDDGSDVWVLIATR</sequence>
<comment type="caution">
    <text evidence="1">The sequence shown here is derived from an EMBL/GenBank/DDBJ whole genome shotgun (WGS) entry which is preliminary data.</text>
</comment>
<reference evidence="1 2" key="1">
    <citation type="submission" date="2020-05" db="EMBL/GenBank/DDBJ databases">
        <title>Genomic Encyclopedia of Type Strains, Phase IV (KMG-V): Genome sequencing to study the core and pangenomes of soil and plant-associated prokaryotes.</title>
        <authorList>
            <person name="Whitman W."/>
        </authorList>
    </citation>
    <scope>NUCLEOTIDE SEQUENCE [LARGE SCALE GENOMIC DNA]</scope>
    <source>
        <strain evidence="1 2">C29</strain>
    </source>
</reference>
<gene>
    <name evidence="1" type="ORF">HNQ01_002188</name>
</gene>
<dbReference type="Proteomes" id="UP001516061">
    <property type="component" value="Unassembled WGS sequence"/>
</dbReference>
<protein>
    <submittedName>
        <fullName evidence="1">Uncharacterized protein</fullName>
    </submittedName>
</protein>
<evidence type="ECO:0000313" key="1">
    <source>
        <dbReference type="EMBL" id="NRT56445.1"/>
    </source>
</evidence>
<keyword evidence="2" id="KW-1185">Reference proteome</keyword>